<dbReference type="Proteomes" id="UP001060085">
    <property type="component" value="Linkage Group LG02"/>
</dbReference>
<organism evidence="1 2">
    <name type="scientific">Catharanthus roseus</name>
    <name type="common">Madagascar periwinkle</name>
    <name type="synonym">Vinca rosea</name>
    <dbReference type="NCBI Taxonomy" id="4058"/>
    <lineage>
        <taxon>Eukaryota</taxon>
        <taxon>Viridiplantae</taxon>
        <taxon>Streptophyta</taxon>
        <taxon>Embryophyta</taxon>
        <taxon>Tracheophyta</taxon>
        <taxon>Spermatophyta</taxon>
        <taxon>Magnoliopsida</taxon>
        <taxon>eudicotyledons</taxon>
        <taxon>Gunneridae</taxon>
        <taxon>Pentapetalae</taxon>
        <taxon>asterids</taxon>
        <taxon>lamiids</taxon>
        <taxon>Gentianales</taxon>
        <taxon>Apocynaceae</taxon>
        <taxon>Rauvolfioideae</taxon>
        <taxon>Vinceae</taxon>
        <taxon>Catharanthinae</taxon>
        <taxon>Catharanthus</taxon>
    </lineage>
</organism>
<reference evidence="2" key="1">
    <citation type="journal article" date="2023" name="Nat. Plants">
        <title>Single-cell RNA sequencing provides a high-resolution roadmap for understanding the multicellular compartmentation of specialized metabolism.</title>
        <authorList>
            <person name="Sun S."/>
            <person name="Shen X."/>
            <person name="Li Y."/>
            <person name="Li Y."/>
            <person name="Wang S."/>
            <person name="Li R."/>
            <person name="Zhang H."/>
            <person name="Shen G."/>
            <person name="Guo B."/>
            <person name="Wei J."/>
            <person name="Xu J."/>
            <person name="St-Pierre B."/>
            <person name="Chen S."/>
            <person name="Sun C."/>
        </authorList>
    </citation>
    <scope>NUCLEOTIDE SEQUENCE [LARGE SCALE GENOMIC DNA]</scope>
</reference>
<dbReference type="EMBL" id="CM044702">
    <property type="protein sequence ID" value="KAI5675295.1"/>
    <property type="molecule type" value="Genomic_DNA"/>
</dbReference>
<evidence type="ECO:0000313" key="1">
    <source>
        <dbReference type="EMBL" id="KAI5675295.1"/>
    </source>
</evidence>
<protein>
    <submittedName>
        <fullName evidence="1">Uncharacterized protein</fullName>
    </submittedName>
</protein>
<comment type="caution">
    <text evidence="1">The sequence shown here is derived from an EMBL/GenBank/DDBJ whole genome shotgun (WGS) entry which is preliminary data.</text>
</comment>
<sequence length="119" mass="12411">MVLESDNAMTINALKYLEDGFVAFVNQAYSMIIWEEHHRTIACGKKDKVDAASSTTRMMKPNSRMDKSTMFCIGKGVMTAAGLPTPGSAATGLPSPDSVAAGVSTSRFGSGSGGVGVKC</sequence>
<name>A0ACC0BRJ3_CATRO</name>
<evidence type="ECO:0000313" key="2">
    <source>
        <dbReference type="Proteomes" id="UP001060085"/>
    </source>
</evidence>
<gene>
    <name evidence="1" type="ORF">M9H77_06245</name>
</gene>
<keyword evidence="2" id="KW-1185">Reference proteome</keyword>
<proteinExistence type="predicted"/>
<accession>A0ACC0BRJ3</accession>